<gene>
    <name evidence="1" type="ORF">GOMPHAMPRED_007061</name>
</gene>
<evidence type="ECO:0000313" key="2">
    <source>
        <dbReference type="Proteomes" id="UP000664169"/>
    </source>
</evidence>
<dbReference type="Proteomes" id="UP000664169">
    <property type="component" value="Unassembled WGS sequence"/>
</dbReference>
<dbReference type="OrthoDB" id="5595695at2759"/>
<comment type="caution">
    <text evidence="1">The sequence shown here is derived from an EMBL/GenBank/DDBJ whole genome shotgun (WGS) entry which is preliminary data.</text>
</comment>
<dbReference type="EMBL" id="CAJPDQ010000005">
    <property type="protein sequence ID" value="CAF9910355.1"/>
    <property type="molecule type" value="Genomic_DNA"/>
</dbReference>
<accession>A0A8H3IBT4</accession>
<proteinExistence type="predicted"/>
<reference evidence="1" key="1">
    <citation type="submission" date="2021-03" db="EMBL/GenBank/DDBJ databases">
        <authorList>
            <person name="Tagirdzhanova G."/>
        </authorList>
    </citation>
    <scope>NUCLEOTIDE SEQUENCE</scope>
</reference>
<keyword evidence="2" id="KW-1185">Reference proteome</keyword>
<name>A0A8H3IBT4_9LECA</name>
<organism evidence="1 2">
    <name type="scientific">Gomphillus americanus</name>
    <dbReference type="NCBI Taxonomy" id="1940652"/>
    <lineage>
        <taxon>Eukaryota</taxon>
        <taxon>Fungi</taxon>
        <taxon>Dikarya</taxon>
        <taxon>Ascomycota</taxon>
        <taxon>Pezizomycotina</taxon>
        <taxon>Lecanoromycetes</taxon>
        <taxon>OSLEUM clade</taxon>
        <taxon>Ostropomycetidae</taxon>
        <taxon>Ostropales</taxon>
        <taxon>Graphidaceae</taxon>
        <taxon>Gomphilloideae</taxon>
        <taxon>Gomphillus</taxon>
    </lineage>
</organism>
<dbReference type="AlphaFoldDB" id="A0A8H3IBT4"/>
<sequence>MLVVFVLRQVAHLNKEEFGTNIDPQPLCYAHANNIISILWTYRTLYTIRYECWAAQPCSLVAFSTIFNLESDIIIYDSFEKVCKILYEISEVYPLALDFLFGIRVTVQQKGVKVSEIARKYLSMADSPQQLELTKEWRALILLGKTEDVRGGNADITLGSFIKGFAGLAAAEE</sequence>
<protein>
    <submittedName>
        <fullName evidence="1">Uncharacterized protein</fullName>
    </submittedName>
</protein>
<evidence type="ECO:0000313" key="1">
    <source>
        <dbReference type="EMBL" id="CAF9910355.1"/>
    </source>
</evidence>